<organism evidence="2 3">
    <name type="scientific">Vibrio spartinae</name>
    <dbReference type="NCBI Taxonomy" id="1918945"/>
    <lineage>
        <taxon>Bacteria</taxon>
        <taxon>Pseudomonadati</taxon>
        <taxon>Pseudomonadota</taxon>
        <taxon>Gammaproteobacteria</taxon>
        <taxon>Vibrionales</taxon>
        <taxon>Vibrionaceae</taxon>
        <taxon>Vibrio</taxon>
    </lineage>
</organism>
<keyword evidence="1" id="KW-0812">Transmembrane</keyword>
<protein>
    <submittedName>
        <fullName evidence="2">Uncharacterized protein</fullName>
    </submittedName>
</protein>
<gene>
    <name evidence="2" type="ORF">Vspart_01452</name>
</gene>
<keyword evidence="1" id="KW-0472">Membrane</keyword>
<keyword evidence="3" id="KW-1185">Reference proteome</keyword>
<accession>A0ABX6QYC2</accession>
<dbReference type="Proteomes" id="UP000515264">
    <property type="component" value="Chromosome 1"/>
</dbReference>
<proteinExistence type="predicted"/>
<feature type="transmembrane region" description="Helical" evidence="1">
    <location>
        <begin position="6"/>
        <end position="25"/>
    </location>
</feature>
<evidence type="ECO:0000256" key="1">
    <source>
        <dbReference type="SAM" id="Phobius"/>
    </source>
</evidence>
<sequence length="33" mass="4048">MFLAYYYLVFFLVARTIQHCLLLYANHQIHQCN</sequence>
<dbReference type="EMBL" id="CP046268">
    <property type="protein sequence ID" value="QMV14199.1"/>
    <property type="molecule type" value="Genomic_DNA"/>
</dbReference>
<keyword evidence="1" id="KW-1133">Transmembrane helix</keyword>
<evidence type="ECO:0000313" key="3">
    <source>
        <dbReference type="Proteomes" id="UP000515264"/>
    </source>
</evidence>
<reference evidence="2 3" key="1">
    <citation type="journal article" date="2020" name="J. Nat. Prod.">
        <title>Genomics-Metabolomics Profiling Disclosed Marine Vibrio spartinae 3.6 as a Producer of a New Branched Side Chain Prodigiosin.</title>
        <authorList>
            <person name="Vitale G.A."/>
            <person name="Sciarretta M."/>
            <person name="Palma Esposito F."/>
            <person name="January G.G."/>
            <person name="Giaccio M."/>
            <person name="Bunk B."/>
            <person name="Sproer C."/>
            <person name="Bajerski F."/>
            <person name="Power D."/>
            <person name="Festa C."/>
            <person name="Monti M.C."/>
            <person name="D'Auria M.V."/>
            <person name="de Pascale D."/>
        </authorList>
    </citation>
    <scope>NUCLEOTIDE SEQUENCE [LARGE SCALE GENOMIC DNA]</scope>
    <source>
        <strain evidence="2 3">3.6</strain>
    </source>
</reference>
<evidence type="ECO:0000313" key="2">
    <source>
        <dbReference type="EMBL" id="QMV14199.1"/>
    </source>
</evidence>
<name>A0ABX6QYC2_9VIBR</name>